<dbReference type="CDD" id="cd01991">
    <property type="entry name" value="Asn_synthase_B_C"/>
    <property type="match status" value="1"/>
</dbReference>
<dbReference type="EMBL" id="BMUT01000007">
    <property type="protein sequence ID" value="GGX87144.1"/>
    <property type="molecule type" value="Genomic_DNA"/>
</dbReference>
<evidence type="ECO:0000259" key="4">
    <source>
        <dbReference type="Pfam" id="PF00733"/>
    </source>
</evidence>
<protein>
    <recommendedName>
        <fullName evidence="4">Asparagine synthetase domain-containing protein</fullName>
    </recommendedName>
</protein>
<evidence type="ECO:0000256" key="2">
    <source>
        <dbReference type="ARBA" id="ARBA00022840"/>
    </source>
</evidence>
<comment type="caution">
    <text evidence="5">The sequence shown here is derived from an EMBL/GenBank/DDBJ whole genome shotgun (WGS) entry which is preliminary data.</text>
</comment>
<dbReference type="InterPro" id="IPR014729">
    <property type="entry name" value="Rossmann-like_a/b/a_fold"/>
</dbReference>
<gene>
    <name evidence="5" type="ORF">GCM10010324_35800</name>
</gene>
<dbReference type="PANTHER" id="PTHR11772:SF2">
    <property type="entry name" value="ASPARAGINE SYNTHETASE [GLUTAMINE-HYDROLYZING]"/>
    <property type="match status" value="1"/>
</dbReference>
<dbReference type="InterPro" id="IPR001962">
    <property type="entry name" value="Asn_synthase"/>
</dbReference>
<sequence>MLTGEGSDELFGGYRSADESPAETERHRLRELGNLHRTSCRRLDRLAAATGTDVRTPFLAPEVVRTALGFGPQDLLRDGLSKAALRRAMKDDLPDYILARPKMTFARGAGYRYGRQDAGPGLLGDGFDRKAALPPGGEDLAGRLTSGPLERYTLARFMELGDAKASYLLSRTL</sequence>
<name>A0ABQ2YK85_9ACTN</name>
<evidence type="ECO:0000313" key="5">
    <source>
        <dbReference type="EMBL" id="GGX87144.1"/>
    </source>
</evidence>
<feature type="region of interest" description="Disordered" evidence="3">
    <location>
        <begin position="1"/>
        <end position="26"/>
    </location>
</feature>
<dbReference type="SUPFAM" id="SSF52402">
    <property type="entry name" value="Adenine nucleotide alpha hydrolases-like"/>
    <property type="match status" value="1"/>
</dbReference>
<dbReference type="Proteomes" id="UP000659223">
    <property type="component" value="Unassembled WGS sequence"/>
</dbReference>
<keyword evidence="2" id="KW-0067">ATP-binding</keyword>
<dbReference type="InterPro" id="IPR050795">
    <property type="entry name" value="Asn_Synthetase"/>
</dbReference>
<dbReference type="PANTHER" id="PTHR11772">
    <property type="entry name" value="ASPARAGINE SYNTHETASE"/>
    <property type="match status" value="1"/>
</dbReference>
<evidence type="ECO:0000256" key="1">
    <source>
        <dbReference type="ARBA" id="ARBA00022741"/>
    </source>
</evidence>
<evidence type="ECO:0000313" key="6">
    <source>
        <dbReference type="Proteomes" id="UP000659223"/>
    </source>
</evidence>
<keyword evidence="1" id="KW-0547">Nucleotide-binding</keyword>
<dbReference type="RefSeq" id="WP_190022694.1">
    <property type="nucleotide sequence ID" value="NZ_BMUT01000007.1"/>
</dbReference>
<proteinExistence type="predicted"/>
<accession>A0ABQ2YK85</accession>
<evidence type="ECO:0000256" key="3">
    <source>
        <dbReference type="SAM" id="MobiDB-lite"/>
    </source>
</evidence>
<feature type="domain" description="Asparagine synthetase" evidence="4">
    <location>
        <begin position="25"/>
        <end position="112"/>
    </location>
</feature>
<reference evidence="6" key="1">
    <citation type="journal article" date="2019" name="Int. J. Syst. Evol. Microbiol.">
        <title>The Global Catalogue of Microorganisms (GCM) 10K type strain sequencing project: providing services to taxonomists for standard genome sequencing and annotation.</title>
        <authorList>
            <consortium name="The Broad Institute Genomics Platform"/>
            <consortium name="The Broad Institute Genome Sequencing Center for Infectious Disease"/>
            <person name="Wu L."/>
            <person name="Ma J."/>
        </authorList>
    </citation>
    <scope>NUCLEOTIDE SEQUENCE [LARGE SCALE GENOMIC DNA]</scope>
    <source>
        <strain evidence="6">JCM 4586</strain>
    </source>
</reference>
<dbReference type="Pfam" id="PF00733">
    <property type="entry name" value="Asn_synthase"/>
    <property type="match status" value="1"/>
</dbReference>
<keyword evidence="6" id="KW-1185">Reference proteome</keyword>
<organism evidence="5 6">
    <name type="scientific">Streptomyces hiroshimensis</name>
    <dbReference type="NCBI Taxonomy" id="66424"/>
    <lineage>
        <taxon>Bacteria</taxon>
        <taxon>Bacillati</taxon>
        <taxon>Actinomycetota</taxon>
        <taxon>Actinomycetes</taxon>
        <taxon>Kitasatosporales</taxon>
        <taxon>Streptomycetaceae</taxon>
        <taxon>Streptomyces</taxon>
    </lineage>
</organism>
<dbReference type="Gene3D" id="3.40.50.620">
    <property type="entry name" value="HUPs"/>
    <property type="match status" value="1"/>
</dbReference>